<feature type="domain" description="IclR-ED" evidence="5">
    <location>
        <begin position="77"/>
        <end position="259"/>
    </location>
</feature>
<dbReference type="EMBL" id="JBHUFV010000033">
    <property type="protein sequence ID" value="MFD1934240.1"/>
    <property type="molecule type" value="Genomic_DNA"/>
</dbReference>
<dbReference type="InterPro" id="IPR036390">
    <property type="entry name" value="WH_DNA-bd_sf"/>
</dbReference>
<dbReference type="RefSeq" id="WP_379574291.1">
    <property type="nucleotide sequence ID" value="NZ_JBHUFV010000033.1"/>
</dbReference>
<dbReference type="SMART" id="SM00346">
    <property type="entry name" value="HTH_ICLR"/>
    <property type="match status" value="1"/>
</dbReference>
<reference evidence="7" key="1">
    <citation type="journal article" date="2019" name="Int. J. Syst. Evol. Microbiol.">
        <title>The Global Catalogue of Microorganisms (GCM) 10K type strain sequencing project: providing services to taxonomists for standard genome sequencing and annotation.</title>
        <authorList>
            <consortium name="The Broad Institute Genomics Platform"/>
            <consortium name="The Broad Institute Genome Sequencing Center for Infectious Disease"/>
            <person name="Wu L."/>
            <person name="Ma J."/>
        </authorList>
    </citation>
    <scope>NUCLEOTIDE SEQUENCE [LARGE SCALE GENOMIC DNA]</scope>
    <source>
        <strain evidence="7">ICMP 6774ER</strain>
    </source>
</reference>
<dbReference type="Proteomes" id="UP001597368">
    <property type="component" value="Unassembled WGS sequence"/>
</dbReference>
<feature type="domain" description="HTH iclR-type" evidence="4">
    <location>
        <begin position="15"/>
        <end position="76"/>
    </location>
</feature>
<dbReference type="InterPro" id="IPR050707">
    <property type="entry name" value="HTH_MetabolicPath_Reg"/>
</dbReference>
<evidence type="ECO:0000259" key="4">
    <source>
        <dbReference type="PROSITE" id="PS51077"/>
    </source>
</evidence>
<organism evidence="6 7">
    <name type="scientific">Nonomuraea mangrovi</name>
    <dbReference type="NCBI Taxonomy" id="2316207"/>
    <lineage>
        <taxon>Bacteria</taxon>
        <taxon>Bacillati</taxon>
        <taxon>Actinomycetota</taxon>
        <taxon>Actinomycetes</taxon>
        <taxon>Streptosporangiales</taxon>
        <taxon>Streptosporangiaceae</taxon>
        <taxon>Nonomuraea</taxon>
    </lineage>
</organism>
<evidence type="ECO:0000256" key="3">
    <source>
        <dbReference type="ARBA" id="ARBA00023163"/>
    </source>
</evidence>
<evidence type="ECO:0000313" key="6">
    <source>
        <dbReference type="EMBL" id="MFD1934240.1"/>
    </source>
</evidence>
<dbReference type="SUPFAM" id="SSF46785">
    <property type="entry name" value="Winged helix' DNA-binding domain"/>
    <property type="match status" value="1"/>
</dbReference>
<comment type="caution">
    <text evidence="6">The sequence shown here is derived from an EMBL/GenBank/DDBJ whole genome shotgun (WGS) entry which is preliminary data.</text>
</comment>
<dbReference type="InterPro" id="IPR029016">
    <property type="entry name" value="GAF-like_dom_sf"/>
</dbReference>
<dbReference type="Pfam" id="PF01614">
    <property type="entry name" value="IclR_C"/>
    <property type="match status" value="1"/>
</dbReference>
<dbReference type="Pfam" id="PF09339">
    <property type="entry name" value="HTH_IclR"/>
    <property type="match status" value="1"/>
</dbReference>
<name>A0ABW4SZF6_9ACTN</name>
<dbReference type="InterPro" id="IPR036388">
    <property type="entry name" value="WH-like_DNA-bd_sf"/>
</dbReference>
<protein>
    <submittedName>
        <fullName evidence="6">IclR family transcriptional regulator</fullName>
    </submittedName>
</protein>
<sequence length="259" mass="27990">MIDPNPETPRGEDRLVGSDRVLVVLRVLAERPEGIGLEEMAKAVDSPKPTVHRALAALRRAGFAVQDGRGRYLLGDEFLRLAFTHHEARPDHVRIRPALERLAGRFGETAHYAVLDGREVVYRAKVDPPSGPVRLTSTVGGRNPAHSTGVGKLLLAWTLPDDAAVATWARQGPLERRTPRTKVAAEELCAELAAVREQGCAVDDQENEEGVNCVAVPVFLTSATTPSGAVSVSALAYRTPLSSLVEALPEIHAIVKELR</sequence>
<evidence type="ECO:0000313" key="7">
    <source>
        <dbReference type="Proteomes" id="UP001597368"/>
    </source>
</evidence>
<dbReference type="PROSITE" id="PS51078">
    <property type="entry name" value="ICLR_ED"/>
    <property type="match status" value="1"/>
</dbReference>
<keyword evidence="3" id="KW-0804">Transcription</keyword>
<accession>A0ABW4SZF6</accession>
<dbReference type="PANTHER" id="PTHR30136">
    <property type="entry name" value="HELIX-TURN-HELIX TRANSCRIPTIONAL REGULATOR, ICLR FAMILY"/>
    <property type="match status" value="1"/>
</dbReference>
<keyword evidence="2" id="KW-0238">DNA-binding</keyword>
<dbReference type="Gene3D" id="1.10.10.10">
    <property type="entry name" value="Winged helix-like DNA-binding domain superfamily/Winged helix DNA-binding domain"/>
    <property type="match status" value="1"/>
</dbReference>
<dbReference type="SUPFAM" id="SSF55781">
    <property type="entry name" value="GAF domain-like"/>
    <property type="match status" value="1"/>
</dbReference>
<dbReference type="Gene3D" id="3.30.450.40">
    <property type="match status" value="1"/>
</dbReference>
<evidence type="ECO:0000259" key="5">
    <source>
        <dbReference type="PROSITE" id="PS51078"/>
    </source>
</evidence>
<gene>
    <name evidence="6" type="ORF">ACFSKW_22480</name>
</gene>
<evidence type="ECO:0000256" key="2">
    <source>
        <dbReference type="ARBA" id="ARBA00023125"/>
    </source>
</evidence>
<evidence type="ECO:0000256" key="1">
    <source>
        <dbReference type="ARBA" id="ARBA00023015"/>
    </source>
</evidence>
<dbReference type="InterPro" id="IPR005471">
    <property type="entry name" value="Tscrpt_reg_IclR_N"/>
</dbReference>
<keyword evidence="7" id="KW-1185">Reference proteome</keyword>
<dbReference type="PROSITE" id="PS51077">
    <property type="entry name" value="HTH_ICLR"/>
    <property type="match status" value="1"/>
</dbReference>
<dbReference type="PANTHER" id="PTHR30136:SF24">
    <property type="entry name" value="HTH-TYPE TRANSCRIPTIONAL REPRESSOR ALLR"/>
    <property type="match status" value="1"/>
</dbReference>
<keyword evidence="1" id="KW-0805">Transcription regulation</keyword>
<proteinExistence type="predicted"/>
<dbReference type="InterPro" id="IPR014757">
    <property type="entry name" value="Tscrpt_reg_IclR_C"/>
</dbReference>